<accession>A0ABV4NTC6</accession>
<dbReference type="RefSeq" id="WP_371836972.1">
    <property type="nucleotide sequence ID" value="NZ_JBGMEK010000001.1"/>
</dbReference>
<evidence type="ECO:0000313" key="2">
    <source>
        <dbReference type="EMBL" id="MFA0809351.1"/>
    </source>
</evidence>
<feature type="region of interest" description="Disordered" evidence="1">
    <location>
        <begin position="1"/>
        <end position="34"/>
    </location>
</feature>
<protein>
    <recommendedName>
        <fullName evidence="4">DNA binding domain-containing protein, excisionase family</fullName>
    </recommendedName>
</protein>
<keyword evidence="3" id="KW-1185">Reference proteome</keyword>
<dbReference type="Proteomes" id="UP001569428">
    <property type="component" value="Unassembled WGS sequence"/>
</dbReference>
<name>A0ABV4NTC6_9GAMM</name>
<evidence type="ECO:0008006" key="4">
    <source>
        <dbReference type="Google" id="ProtNLM"/>
    </source>
</evidence>
<organism evidence="2 3">
    <name type="scientific">Microbulbifer epialgicus</name>
    <dbReference type="NCBI Taxonomy" id="393907"/>
    <lineage>
        <taxon>Bacteria</taxon>
        <taxon>Pseudomonadati</taxon>
        <taxon>Pseudomonadota</taxon>
        <taxon>Gammaproteobacteria</taxon>
        <taxon>Cellvibrionales</taxon>
        <taxon>Microbulbiferaceae</taxon>
        <taxon>Microbulbifer</taxon>
    </lineage>
</organism>
<sequence>MNGVSTKVMMAGGAEKSLPARKGSSKVGGKHRKAVSKQLLSEGVDLDRLLKVAAQLKELGVEPNALLDQALEDMASNDAPAQGGLTRAELGELAAGGAKERASVVDILRARSDTASEYKKLYGESLTTKEAGDRLGVSPSRIRQLVLTGKLYAIGTQQDRRLPLFQFDSNGPLPNLPMLLEIVRDWHPLAVHRFFTSASEELIGPDGQPYTPAQWLVSGGDPKMVIELAEV</sequence>
<gene>
    <name evidence="2" type="ORF">ACCI49_00345</name>
</gene>
<dbReference type="EMBL" id="JBGMEK010000001">
    <property type="protein sequence ID" value="MFA0809351.1"/>
    <property type="molecule type" value="Genomic_DNA"/>
</dbReference>
<evidence type="ECO:0000313" key="3">
    <source>
        <dbReference type="Proteomes" id="UP001569428"/>
    </source>
</evidence>
<reference evidence="2 3" key="1">
    <citation type="submission" date="2024-08" db="EMBL/GenBank/DDBJ databases">
        <authorList>
            <person name="Ishaq N."/>
        </authorList>
    </citation>
    <scope>NUCLEOTIDE SEQUENCE [LARGE SCALE GENOMIC DNA]</scope>
    <source>
        <strain evidence="2 3">DSM 18651</strain>
    </source>
</reference>
<proteinExistence type="predicted"/>
<comment type="caution">
    <text evidence="2">The sequence shown here is derived from an EMBL/GenBank/DDBJ whole genome shotgun (WGS) entry which is preliminary data.</text>
</comment>
<evidence type="ECO:0000256" key="1">
    <source>
        <dbReference type="SAM" id="MobiDB-lite"/>
    </source>
</evidence>